<reference evidence="1" key="1">
    <citation type="submission" date="2022-12" db="EMBL/GenBank/DDBJ databases">
        <title>Paraconexibacter alkalitolerans sp. nov. and Baekduia alba sp. nov., isolated from soil and emended description of the genera Paraconexibacter (Chun et al., 2020) and Baekduia (An et al., 2020).</title>
        <authorList>
            <person name="Vieira S."/>
            <person name="Huber K.J."/>
            <person name="Geppert A."/>
            <person name="Wolf J."/>
            <person name="Neumann-Schaal M."/>
            <person name="Muesken M."/>
            <person name="Overmann J."/>
        </authorList>
    </citation>
    <scope>NUCLEOTIDE SEQUENCE</scope>
    <source>
        <strain evidence="1">AEG42_29</strain>
    </source>
</reference>
<dbReference type="RefSeq" id="WP_354697840.1">
    <property type="nucleotide sequence ID" value="NZ_CP114014.1"/>
</dbReference>
<dbReference type="EMBL" id="CP114014">
    <property type="protein sequence ID" value="XAY06615.1"/>
    <property type="molecule type" value="Genomic_DNA"/>
</dbReference>
<sequence length="103" mass="10447">MTDAVPARIALAYLATLSADLRSAVIVAADGEVVAGDAGLEPAATRLLDGAGPAEARKAAHSDGTLFAARSDGHLLALAVGPHALEAVVVHDLLATLDDLRDW</sequence>
<dbReference type="KEGG" id="parq:DSM112329_03490"/>
<protein>
    <recommendedName>
        <fullName evidence="2">Roadblock/LAMTOR2 domain-containing protein</fullName>
    </recommendedName>
</protein>
<organism evidence="1">
    <name type="scientific">Paraconexibacter sp. AEG42_29</name>
    <dbReference type="NCBI Taxonomy" id="2997339"/>
    <lineage>
        <taxon>Bacteria</taxon>
        <taxon>Bacillati</taxon>
        <taxon>Actinomycetota</taxon>
        <taxon>Thermoleophilia</taxon>
        <taxon>Solirubrobacterales</taxon>
        <taxon>Paraconexibacteraceae</taxon>
        <taxon>Paraconexibacter</taxon>
    </lineage>
</organism>
<gene>
    <name evidence="1" type="ORF">DSM112329_03490</name>
</gene>
<accession>A0AAU7AYQ5</accession>
<proteinExistence type="predicted"/>
<evidence type="ECO:0000313" key="1">
    <source>
        <dbReference type="EMBL" id="XAY06615.1"/>
    </source>
</evidence>
<dbReference type="AlphaFoldDB" id="A0AAU7AYQ5"/>
<evidence type="ECO:0008006" key="2">
    <source>
        <dbReference type="Google" id="ProtNLM"/>
    </source>
</evidence>
<name>A0AAU7AYQ5_9ACTN</name>